<dbReference type="InterPro" id="IPR003439">
    <property type="entry name" value="ABC_transporter-like_ATP-bd"/>
</dbReference>
<evidence type="ECO:0000256" key="5">
    <source>
        <dbReference type="ARBA" id="ARBA00022840"/>
    </source>
</evidence>
<dbReference type="EMBL" id="CP073078">
    <property type="protein sequence ID" value="QUD88203.1"/>
    <property type="molecule type" value="Genomic_DNA"/>
</dbReference>
<keyword evidence="5 8" id="KW-0067">ATP-binding</keyword>
<proteinExistence type="inferred from homology"/>
<dbReference type="SUPFAM" id="SSF50331">
    <property type="entry name" value="MOP-like"/>
    <property type="match status" value="1"/>
</dbReference>
<dbReference type="Pfam" id="PF00005">
    <property type="entry name" value="ABC_tran"/>
    <property type="match status" value="1"/>
</dbReference>
<dbReference type="Pfam" id="PF08402">
    <property type="entry name" value="TOBE_2"/>
    <property type="match status" value="1"/>
</dbReference>
<evidence type="ECO:0000259" key="9">
    <source>
        <dbReference type="PROSITE" id="PS50893"/>
    </source>
</evidence>
<protein>
    <recommendedName>
        <fullName evidence="8">Spermidine/putrescine import ATP-binding protein PotA</fullName>
        <ecNumber evidence="8">7.6.2.11</ecNumber>
    </recommendedName>
</protein>
<dbReference type="GO" id="GO:0043190">
    <property type="term" value="C:ATP-binding cassette (ABC) transporter complex"/>
    <property type="evidence" value="ECO:0007669"/>
    <property type="project" value="InterPro"/>
</dbReference>
<keyword evidence="3" id="KW-0997">Cell inner membrane</keyword>
<dbReference type="KEGG" id="caul:KCG34_24775"/>
<dbReference type="SMART" id="SM00382">
    <property type="entry name" value="AAA"/>
    <property type="match status" value="1"/>
</dbReference>
<evidence type="ECO:0000256" key="3">
    <source>
        <dbReference type="ARBA" id="ARBA00022519"/>
    </source>
</evidence>
<sequence length="375" mass="41350">MSEKKTIIRFENVTKRFGKMVAVDNVSLSIDEGEFFALLGPSGCGKTTLLRMLAGFETPTEGRILIDGQDISKIPPNKRPVNMVFQSYAVFPHMTVADNVGYGLKVDGVGAAERAQRVEEALALVKLDGFGARKPDQMSGGQRQRVALARALVKRPRVLLLDEPLSALDAKLREAMRTELAILQEKVGITFLIVTHDQDEALAMATRCAVMNRGLLQQVATPSDLYEYPNSRFVADFIGSVNLFEGKLSVDEPDHAVIDSPELPAPIFLDHGVTGAHQTNLWVALRPEKIELHKRVNGAEAPLLEDARPGTNVAAGIIRQISYLGSESVYEVELDNGRRVKALRTNLTRQDQEDFTWDEPVWLAWHACSPAVLLS</sequence>
<dbReference type="GO" id="GO:0005524">
    <property type="term" value="F:ATP binding"/>
    <property type="evidence" value="ECO:0007669"/>
    <property type="project" value="UniProtKB-KW"/>
</dbReference>
<dbReference type="InterPro" id="IPR008995">
    <property type="entry name" value="Mo/tungstate-bd_C_term_dom"/>
</dbReference>
<comment type="similarity">
    <text evidence="8">Belongs to the ABC transporter superfamily. Spermidine/putrescine importer (TC 3.A.1.11.1) family.</text>
</comment>
<dbReference type="InterPro" id="IPR027417">
    <property type="entry name" value="P-loop_NTPase"/>
</dbReference>
<comment type="function">
    <text evidence="8">Part of the ABC transporter complex PotABCD involved in spermidine/putrescine import. Responsible for energy coupling to the transport system.</text>
</comment>
<dbReference type="GO" id="GO:0015594">
    <property type="term" value="F:ABC-type putrescine transporter activity"/>
    <property type="evidence" value="ECO:0007669"/>
    <property type="project" value="InterPro"/>
</dbReference>
<dbReference type="PANTHER" id="PTHR42781">
    <property type="entry name" value="SPERMIDINE/PUTRESCINE IMPORT ATP-BINDING PROTEIN POTA"/>
    <property type="match status" value="1"/>
</dbReference>
<evidence type="ECO:0000256" key="1">
    <source>
        <dbReference type="ARBA" id="ARBA00022448"/>
    </source>
</evidence>
<dbReference type="RefSeq" id="WP_211938254.1">
    <property type="nucleotide sequence ID" value="NZ_CP073078.1"/>
</dbReference>
<dbReference type="FunFam" id="3.40.50.300:FF:000133">
    <property type="entry name" value="Spermidine/putrescine import ATP-binding protein PotA"/>
    <property type="match status" value="1"/>
</dbReference>
<dbReference type="PANTHER" id="PTHR42781:SF5">
    <property type="entry name" value="PUTRESCINE TRANSPORT ATP-BINDING PROTEIN POTG"/>
    <property type="match status" value="1"/>
</dbReference>
<dbReference type="CDD" id="cd03300">
    <property type="entry name" value="ABC_PotA_N"/>
    <property type="match status" value="1"/>
</dbReference>
<dbReference type="PROSITE" id="PS50893">
    <property type="entry name" value="ABC_TRANSPORTER_2"/>
    <property type="match status" value="1"/>
</dbReference>
<accession>A0A975IUV9</accession>
<gene>
    <name evidence="8" type="primary">potA</name>
    <name evidence="10" type="ORF">KCG34_24775</name>
</gene>
<dbReference type="NCBIfam" id="TIGR01187">
    <property type="entry name" value="potA"/>
    <property type="match status" value="1"/>
</dbReference>
<dbReference type="GO" id="GO:0016887">
    <property type="term" value="F:ATP hydrolysis activity"/>
    <property type="evidence" value="ECO:0007669"/>
    <property type="project" value="InterPro"/>
</dbReference>
<dbReference type="SUPFAM" id="SSF52540">
    <property type="entry name" value="P-loop containing nucleoside triphosphate hydrolases"/>
    <property type="match status" value="1"/>
</dbReference>
<comment type="catalytic activity">
    <reaction evidence="8">
        <text>ATP + H2O + polyamine-[polyamine-binding protein]Side 1 = ADP + phosphate + polyamineSide 2 + [polyamine-binding protein]Side 1.</text>
        <dbReference type="EC" id="7.6.2.11"/>
    </reaction>
</comment>
<keyword evidence="2 8" id="KW-1003">Cell membrane</keyword>
<dbReference type="InterPro" id="IPR013611">
    <property type="entry name" value="Transp-assoc_OB_typ2"/>
</dbReference>
<comment type="subunit">
    <text evidence="8">The complex is composed of two ATP-binding proteins (PotA), two transmembrane proteins (PotB and PotC) and a solute-binding protein (PotD).</text>
</comment>
<organism evidence="10 11">
    <name type="scientific">Phenylobacterium montanum</name>
    <dbReference type="NCBI Taxonomy" id="2823693"/>
    <lineage>
        <taxon>Bacteria</taxon>
        <taxon>Pseudomonadati</taxon>
        <taxon>Pseudomonadota</taxon>
        <taxon>Alphaproteobacteria</taxon>
        <taxon>Caulobacterales</taxon>
        <taxon>Caulobacteraceae</taxon>
        <taxon>Phenylobacterium</taxon>
    </lineage>
</organism>
<dbReference type="Gene3D" id="2.40.50.100">
    <property type="match status" value="1"/>
</dbReference>
<evidence type="ECO:0000256" key="4">
    <source>
        <dbReference type="ARBA" id="ARBA00022741"/>
    </source>
</evidence>
<dbReference type="InterPro" id="IPR017871">
    <property type="entry name" value="ABC_transporter-like_CS"/>
</dbReference>
<evidence type="ECO:0000256" key="6">
    <source>
        <dbReference type="ARBA" id="ARBA00022967"/>
    </source>
</evidence>
<evidence type="ECO:0000256" key="8">
    <source>
        <dbReference type="RuleBase" id="RU364083"/>
    </source>
</evidence>
<dbReference type="InterPro" id="IPR003593">
    <property type="entry name" value="AAA+_ATPase"/>
</dbReference>
<name>A0A975IUV9_9CAUL</name>
<dbReference type="EC" id="7.6.2.11" evidence="8"/>
<evidence type="ECO:0000256" key="2">
    <source>
        <dbReference type="ARBA" id="ARBA00022475"/>
    </source>
</evidence>
<dbReference type="InterPro" id="IPR050093">
    <property type="entry name" value="ABC_SmlMolc_Importer"/>
</dbReference>
<keyword evidence="1 8" id="KW-0813">Transport</keyword>
<dbReference type="InterPro" id="IPR017879">
    <property type="entry name" value="PotA_ATP-bd"/>
</dbReference>
<keyword evidence="11" id="KW-1185">Reference proteome</keyword>
<evidence type="ECO:0000313" key="10">
    <source>
        <dbReference type="EMBL" id="QUD88203.1"/>
    </source>
</evidence>
<evidence type="ECO:0000313" key="11">
    <source>
        <dbReference type="Proteomes" id="UP000676409"/>
    </source>
</evidence>
<dbReference type="InterPro" id="IPR005893">
    <property type="entry name" value="PotA-like"/>
</dbReference>
<dbReference type="Proteomes" id="UP000676409">
    <property type="component" value="Chromosome"/>
</dbReference>
<dbReference type="Gene3D" id="3.40.50.300">
    <property type="entry name" value="P-loop containing nucleotide triphosphate hydrolases"/>
    <property type="match status" value="1"/>
</dbReference>
<keyword evidence="4 8" id="KW-0547">Nucleotide-binding</keyword>
<dbReference type="PROSITE" id="PS00211">
    <property type="entry name" value="ABC_TRANSPORTER_1"/>
    <property type="match status" value="1"/>
</dbReference>
<reference evidence="10" key="1">
    <citation type="submission" date="2021-04" db="EMBL/GenBank/DDBJ databases">
        <title>The complete genome sequence of Caulobacter sp. S6.</title>
        <authorList>
            <person name="Tang Y."/>
            <person name="Ouyang W."/>
            <person name="Liu Q."/>
            <person name="Huang B."/>
            <person name="Guo Z."/>
            <person name="Lei P."/>
        </authorList>
    </citation>
    <scope>NUCLEOTIDE SEQUENCE</scope>
    <source>
        <strain evidence="10">S6</strain>
    </source>
</reference>
<evidence type="ECO:0000256" key="7">
    <source>
        <dbReference type="ARBA" id="ARBA00023136"/>
    </source>
</evidence>
<keyword evidence="7 8" id="KW-0472">Membrane</keyword>
<dbReference type="AlphaFoldDB" id="A0A975IUV9"/>
<keyword evidence="6 8" id="KW-1278">Translocase</keyword>
<feature type="domain" description="ABC transporter" evidence="9">
    <location>
        <begin position="8"/>
        <end position="238"/>
    </location>
</feature>